<dbReference type="InterPro" id="IPR013106">
    <property type="entry name" value="Ig_V-set"/>
</dbReference>
<dbReference type="SUPFAM" id="SSF48726">
    <property type="entry name" value="Immunoglobulin"/>
    <property type="match status" value="1"/>
</dbReference>
<dbReference type="Proteomes" id="UP000694403">
    <property type="component" value="Unplaced"/>
</dbReference>
<name>A0A8C3SS91_CHESE</name>
<dbReference type="InterPro" id="IPR003599">
    <property type="entry name" value="Ig_sub"/>
</dbReference>
<dbReference type="PANTHER" id="PTHR15343:SF0">
    <property type="entry name" value="T-CELL ANTIGEN CD7"/>
    <property type="match status" value="1"/>
</dbReference>
<dbReference type="InterPro" id="IPR013783">
    <property type="entry name" value="Ig-like_fold"/>
</dbReference>
<evidence type="ECO:0000313" key="3">
    <source>
        <dbReference type="Proteomes" id="UP000694403"/>
    </source>
</evidence>
<dbReference type="PROSITE" id="PS50835">
    <property type="entry name" value="IG_LIKE"/>
    <property type="match status" value="1"/>
</dbReference>
<dbReference type="SMART" id="SM00409">
    <property type="entry name" value="IG"/>
    <property type="match status" value="1"/>
</dbReference>
<dbReference type="GO" id="GO:0002250">
    <property type="term" value="P:adaptive immune response"/>
    <property type="evidence" value="ECO:0007669"/>
    <property type="project" value="InterPro"/>
</dbReference>
<evidence type="ECO:0000313" key="2">
    <source>
        <dbReference type="Ensembl" id="ENSCSRP00000018020.1"/>
    </source>
</evidence>
<dbReference type="Ensembl" id="ENSCSRT00000018856.1">
    <property type="protein sequence ID" value="ENSCSRP00000018020.1"/>
    <property type="gene ID" value="ENSCSRG00000013826.1"/>
</dbReference>
<dbReference type="GO" id="GO:0038023">
    <property type="term" value="F:signaling receptor activity"/>
    <property type="evidence" value="ECO:0007669"/>
    <property type="project" value="InterPro"/>
</dbReference>
<organism evidence="2 3">
    <name type="scientific">Chelydra serpentina</name>
    <name type="common">Snapping turtle</name>
    <name type="synonym">Testudo serpentina</name>
    <dbReference type="NCBI Taxonomy" id="8475"/>
    <lineage>
        <taxon>Eukaryota</taxon>
        <taxon>Metazoa</taxon>
        <taxon>Chordata</taxon>
        <taxon>Craniata</taxon>
        <taxon>Vertebrata</taxon>
        <taxon>Euteleostomi</taxon>
        <taxon>Archelosauria</taxon>
        <taxon>Testudinata</taxon>
        <taxon>Testudines</taxon>
        <taxon>Cryptodira</taxon>
        <taxon>Durocryptodira</taxon>
        <taxon>Americhelydia</taxon>
        <taxon>Chelydroidea</taxon>
        <taxon>Chelydridae</taxon>
        <taxon>Chelydra</taxon>
    </lineage>
</organism>
<feature type="domain" description="Ig-like" evidence="1">
    <location>
        <begin position="19"/>
        <end position="112"/>
    </location>
</feature>
<reference evidence="2" key="1">
    <citation type="submission" date="2025-08" db="UniProtKB">
        <authorList>
            <consortium name="Ensembl"/>
        </authorList>
    </citation>
    <scope>IDENTIFICATION</scope>
</reference>
<dbReference type="PANTHER" id="PTHR15343">
    <property type="entry name" value="CD7"/>
    <property type="match status" value="1"/>
</dbReference>
<sequence length="178" mass="19646">IGCADNPLLLVSGFISPTPRLYRFQTEPAVLLVNEGESVNITCSLTTKGTLVGIYLKREVVNAMEVLYIANNGRIHTVSFLYKDRIDISFLSTEVRITLHQLHKNDTALYVCNESILEMYEPNCVSSKGTILVVKGIVCFSKKIFKSSCESPVCVSSVTGCSKPESEMVALSTLNRFI</sequence>
<dbReference type="Gene3D" id="2.60.40.10">
    <property type="entry name" value="Immunoglobulins"/>
    <property type="match status" value="1"/>
</dbReference>
<dbReference type="InterPro" id="IPR039090">
    <property type="entry name" value="CD7"/>
</dbReference>
<evidence type="ECO:0000259" key="1">
    <source>
        <dbReference type="PROSITE" id="PS50835"/>
    </source>
</evidence>
<keyword evidence="3" id="KW-1185">Reference proteome</keyword>
<dbReference type="InterPro" id="IPR036179">
    <property type="entry name" value="Ig-like_dom_sf"/>
</dbReference>
<dbReference type="GO" id="GO:0016020">
    <property type="term" value="C:membrane"/>
    <property type="evidence" value="ECO:0007669"/>
    <property type="project" value="InterPro"/>
</dbReference>
<reference evidence="2" key="2">
    <citation type="submission" date="2025-09" db="UniProtKB">
        <authorList>
            <consortium name="Ensembl"/>
        </authorList>
    </citation>
    <scope>IDENTIFICATION</scope>
</reference>
<accession>A0A8C3SS91</accession>
<dbReference type="AlphaFoldDB" id="A0A8C3SS91"/>
<protein>
    <recommendedName>
        <fullName evidence="1">Ig-like domain-containing protein</fullName>
    </recommendedName>
</protein>
<proteinExistence type="predicted"/>
<dbReference type="InterPro" id="IPR007110">
    <property type="entry name" value="Ig-like_dom"/>
</dbReference>
<dbReference type="Pfam" id="PF07686">
    <property type="entry name" value="V-set"/>
    <property type="match status" value="1"/>
</dbReference>